<proteinExistence type="predicted"/>
<dbReference type="PROSITE" id="PS01129">
    <property type="entry name" value="PSI_RLU"/>
    <property type="match status" value="1"/>
</dbReference>
<dbReference type="PANTHER" id="PTHR21600">
    <property type="entry name" value="MITOCHONDRIAL RNA PSEUDOURIDINE SYNTHASE"/>
    <property type="match status" value="1"/>
</dbReference>
<protein>
    <recommendedName>
        <fullName evidence="1">Pseudouridine synthase RsuA/RluA-like domain-containing protein</fullName>
    </recommendedName>
</protein>
<sequence>MKDGVSPSRIYLEKLNNTPKNLLVFLCQKFPHVSFDEWQARFENGDVWSDTTEGGFVPLMSDAPYLHGRTIYYYRSLACEVVVPFDYQILFENDEFMVVDKPHFLAVTPSGNHVKQTLLTRLKADTDNANLSPIHRLDKETAGLILVSKNPTTRHLYQALFANHAITKVYHAIATVNHNLTMPMDIRLHLERGEPFYLMRVNADKPANTHTHIDVLALRGNMAKYELRPSTGKLHQLRVHLNHLGMPICHDPYYPSVCHKPKDDFTHPLQLLAKYLEFKDPMTGKWHRFVSRRQLLL</sequence>
<gene>
    <name evidence="2" type="ORF">A9Z60_02555</name>
</gene>
<dbReference type="AlphaFoldDB" id="A0A1B8PK30"/>
<evidence type="ECO:0000313" key="3">
    <source>
        <dbReference type="Proteomes" id="UP000092671"/>
    </source>
</evidence>
<name>A0A1B8PK30_MORNO</name>
<feature type="domain" description="Pseudouridine synthase RsuA/RluA-like" evidence="1">
    <location>
        <begin position="96"/>
        <end position="243"/>
    </location>
</feature>
<dbReference type="GO" id="GO:0009982">
    <property type="term" value="F:pseudouridine synthase activity"/>
    <property type="evidence" value="ECO:0007669"/>
    <property type="project" value="InterPro"/>
</dbReference>
<evidence type="ECO:0000313" key="2">
    <source>
        <dbReference type="EMBL" id="OBX50884.1"/>
    </source>
</evidence>
<dbReference type="InterPro" id="IPR006145">
    <property type="entry name" value="PsdUridine_synth_RsuA/RluA"/>
</dbReference>
<dbReference type="Proteomes" id="UP000092671">
    <property type="component" value="Unassembled WGS sequence"/>
</dbReference>
<dbReference type="Gene3D" id="3.30.2350.10">
    <property type="entry name" value="Pseudouridine synthase"/>
    <property type="match status" value="1"/>
</dbReference>
<dbReference type="GO" id="GO:0003723">
    <property type="term" value="F:RNA binding"/>
    <property type="evidence" value="ECO:0007669"/>
    <property type="project" value="InterPro"/>
</dbReference>
<evidence type="ECO:0000259" key="1">
    <source>
        <dbReference type="Pfam" id="PF00849"/>
    </source>
</evidence>
<dbReference type="InterPro" id="IPR020103">
    <property type="entry name" value="PsdUridine_synth_cat_dom_sf"/>
</dbReference>
<dbReference type="GO" id="GO:0140098">
    <property type="term" value="F:catalytic activity, acting on RNA"/>
    <property type="evidence" value="ECO:0007669"/>
    <property type="project" value="UniProtKB-ARBA"/>
</dbReference>
<accession>A0A1B8PK30</accession>
<dbReference type="GO" id="GO:0000455">
    <property type="term" value="P:enzyme-directed rRNA pseudouridine synthesis"/>
    <property type="evidence" value="ECO:0007669"/>
    <property type="project" value="TreeGrafter"/>
</dbReference>
<reference evidence="2 3" key="1">
    <citation type="submission" date="2016-06" db="EMBL/GenBank/DDBJ databases">
        <title>Draft genome of Moraxella nonliquefaciens CCUG 60284.</title>
        <authorList>
            <person name="Salva-Serra F."/>
            <person name="Engstrom-Jakobsson H."/>
            <person name="Thorell K."/>
            <person name="Gonzales-Siles L."/>
            <person name="Karlsson R."/>
            <person name="Boulund F."/>
            <person name="Engstrand L."/>
            <person name="Kristiansson E."/>
            <person name="Moore E."/>
        </authorList>
    </citation>
    <scope>NUCLEOTIDE SEQUENCE [LARGE SCALE GENOMIC DNA]</scope>
    <source>
        <strain evidence="2 3">CCUG 60284</strain>
    </source>
</reference>
<dbReference type="Pfam" id="PF00849">
    <property type="entry name" value="PseudoU_synth_2"/>
    <property type="match status" value="1"/>
</dbReference>
<dbReference type="InterPro" id="IPR006224">
    <property type="entry name" value="PsdUridine_synth_RluA-like_CS"/>
</dbReference>
<dbReference type="OrthoDB" id="9807829at2"/>
<dbReference type="EMBL" id="LZDN01000012">
    <property type="protein sequence ID" value="OBX50884.1"/>
    <property type="molecule type" value="Genomic_DNA"/>
</dbReference>
<dbReference type="PANTHER" id="PTHR21600:SF84">
    <property type="entry name" value="PSEUDOURIDINE SYNTHASE RSUA_RLUA-LIKE DOMAIN-CONTAINING PROTEIN"/>
    <property type="match status" value="1"/>
</dbReference>
<dbReference type="SUPFAM" id="SSF55120">
    <property type="entry name" value="Pseudouridine synthase"/>
    <property type="match status" value="1"/>
</dbReference>
<dbReference type="InterPro" id="IPR050188">
    <property type="entry name" value="RluA_PseudoU_synthase"/>
</dbReference>
<organism evidence="2 3">
    <name type="scientific">Moraxella nonliquefaciens</name>
    <dbReference type="NCBI Taxonomy" id="478"/>
    <lineage>
        <taxon>Bacteria</taxon>
        <taxon>Pseudomonadati</taxon>
        <taxon>Pseudomonadota</taxon>
        <taxon>Gammaproteobacteria</taxon>
        <taxon>Moraxellales</taxon>
        <taxon>Moraxellaceae</taxon>
        <taxon>Moraxella</taxon>
    </lineage>
</organism>
<comment type="caution">
    <text evidence="2">The sequence shown here is derived from an EMBL/GenBank/DDBJ whole genome shotgun (WGS) entry which is preliminary data.</text>
</comment>